<accession>A0A068RYB7</accession>
<keyword evidence="1" id="KW-0732">Signal</keyword>
<dbReference type="VEuPathDB" id="FungiDB:LCOR_05809.1"/>
<organism evidence="2 3">
    <name type="scientific">Lichtheimia corymbifera JMRC:FSU:9682</name>
    <dbReference type="NCBI Taxonomy" id="1263082"/>
    <lineage>
        <taxon>Eukaryota</taxon>
        <taxon>Fungi</taxon>
        <taxon>Fungi incertae sedis</taxon>
        <taxon>Mucoromycota</taxon>
        <taxon>Mucoromycotina</taxon>
        <taxon>Mucoromycetes</taxon>
        <taxon>Mucorales</taxon>
        <taxon>Lichtheimiaceae</taxon>
        <taxon>Lichtheimia</taxon>
    </lineage>
</organism>
<dbReference type="EMBL" id="CBTN010000024">
    <property type="protein sequence ID" value="CDH54577.1"/>
    <property type="molecule type" value="Genomic_DNA"/>
</dbReference>
<proteinExistence type="predicted"/>
<dbReference type="SMR" id="A0A068RYB7"/>
<dbReference type="Proteomes" id="UP000027586">
    <property type="component" value="Unassembled WGS sequence"/>
</dbReference>
<comment type="caution">
    <text evidence="2">The sequence shown here is derived from an EMBL/GenBank/DDBJ whole genome shotgun (WGS) entry which is preliminary data.</text>
</comment>
<keyword evidence="3" id="KW-1185">Reference proteome</keyword>
<dbReference type="Gene3D" id="1.20.1280.140">
    <property type="match status" value="1"/>
</dbReference>
<dbReference type="AlphaFoldDB" id="A0A068RYB7"/>
<evidence type="ECO:0000256" key="1">
    <source>
        <dbReference type="SAM" id="SignalP"/>
    </source>
</evidence>
<evidence type="ECO:0000313" key="3">
    <source>
        <dbReference type="Proteomes" id="UP000027586"/>
    </source>
</evidence>
<dbReference type="OrthoDB" id="3485059at2759"/>
<dbReference type="GO" id="GO:0005576">
    <property type="term" value="C:extracellular region"/>
    <property type="evidence" value="ECO:0007669"/>
    <property type="project" value="TreeGrafter"/>
</dbReference>
<dbReference type="InterPro" id="IPR021054">
    <property type="entry name" value="Cell_wall_mannoprotein_1"/>
</dbReference>
<reference evidence="2" key="1">
    <citation type="submission" date="2013-08" db="EMBL/GenBank/DDBJ databases">
        <title>Gene expansion shapes genome architecture in the human pathogen Lichtheimia corymbifera: an evolutionary genomics analysis in the ancient terrestrial Mucorales (Mucoromycotina).</title>
        <authorList>
            <person name="Schwartze V.U."/>
            <person name="Winter S."/>
            <person name="Shelest E."/>
            <person name="Marcet-Houben M."/>
            <person name="Horn F."/>
            <person name="Wehner S."/>
            <person name="Hoffmann K."/>
            <person name="Riege K."/>
            <person name="Sammeth M."/>
            <person name="Nowrousian M."/>
            <person name="Valiante V."/>
            <person name="Linde J."/>
            <person name="Jacobsen I.D."/>
            <person name="Marz M."/>
            <person name="Brakhage A.A."/>
            <person name="Gabaldon T."/>
            <person name="Bocker S."/>
            <person name="Voigt K."/>
        </authorList>
    </citation>
    <scope>NUCLEOTIDE SEQUENCE [LARGE SCALE GENOMIC DNA]</scope>
    <source>
        <strain evidence="2">FSU 9682</strain>
    </source>
</reference>
<dbReference type="PANTHER" id="PTHR38123:SF1">
    <property type="entry name" value="HYDROPHOBIC SURFACE BINDING PROTEIN"/>
    <property type="match status" value="1"/>
</dbReference>
<name>A0A068RYB7_9FUNG</name>
<feature type="chain" id="PRO_5001652795" evidence="1">
    <location>
        <begin position="24"/>
        <end position="188"/>
    </location>
</feature>
<protein>
    <submittedName>
        <fullName evidence="2">Uncharacterized protein</fullName>
    </submittedName>
</protein>
<evidence type="ECO:0000313" key="2">
    <source>
        <dbReference type="EMBL" id="CDH54577.1"/>
    </source>
</evidence>
<sequence length="188" mass="21443">MQYQSFIYITLVAIAAIVDIAFAAPSSDSHLHCASTLADITPDMEHLRIEITRWEPHDNYEGFESIQKLEQKVEQRIQDARDNCNFGGEKASTILSGTIMSAYHSLVPDIEDLMDTMIQKKPEFDSVPKVTPLVKQDIHDMFLKTYYLEQELIAVASDGDKDRAQDYYHRIDHAFSSAYHAYGFYPTA</sequence>
<gene>
    <name evidence="2" type="ORF">LCOR_05809.1</name>
</gene>
<feature type="signal peptide" evidence="1">
    <location>
        <begin position="1"/>
        <end position="23"/>
    </location>
</feature>
<dbReference type="PANTHER" id="PTHR38123">
    <property type="entry name" value="CELL WALL SERINE-THREONINE-RICH GALACTOMANNOPROTEIN MP1 (AFU_ORTHOLOGUE AFUA_4G03240)"/>
    <property type="match status" value="1"/>
</dbReference>
<dbReference type="Pfam" id="PF12296">
    <property type="entry name" value="HsbA"/>
    <property type="match status" value="1"/>
</dbReference>